<evidence type="ECO:0000259" key="4">
    <source>
        <dbReference type="SMART" id="SM00482"/>
    </source>
</evidence>
<dbReference type="InterPro" id="IPR001098">
    <property type="entry name" value="DNA-dir_DNA_pol_A_palm_dom"/>
</dbReference>
<dbReference type="CDD" id="cd06444">
    <property type="entry name" value="DNA_pol_A"/>
    <property type="match status" value="1"/>
</dbReference>
<dbReference type="RefSeq" id="WP_204002756.1">
    <property type="nucleotide sequence ID" value="NZ_BOPB01000028.1"/>
</dbReference>
<comment type="caution">
    <text evidence="5">The sequence shown here is derived from an EMBL/GenBank/DDBJ whole genome shotgun (WGS) entry which is preliminary data.</text>
</comment>
<dbReference type="Gene3D" id="1.10.150.20">
    <property type="entry name" value="5' to 3' exonuclease, C-terminal subdomain"/>
    <property type="match status" value="1"/>
</dbReference>
<gene>
    <name evidence="5" type="primary">polA</name>
    <name evidence="5" type="ORF">Vlu01_44410</name>
</gene>
<organism evidence="5 6">
    <name type="scientific">Micromonospora lutea</name>
    <dbReference type="NCBI Taxonomy" id="419825"/>
    <lineage>
        <taxon>Bacteria</taxon>
        <taxon>Bacillati</taxon>
        <taxon>Actinomycetota</taxon>
        <taxon>Actinomycetes</taxon>
        <taxon>Micromonosporales</taxon>
        <taxon>Micromonosporaceae</taxon>
        <taxon>Micromonospora</taxon>
    </lineage>
</organism>
<dbReference type="EMBL" id="BOPB01000028">
    <property type="protein sequence ID" value="GIJ23817.1"/>
    <property type="molecule type" value="Genomic_DNA"/>
</dbReference>
<keyword evidence="6" id="KW-1185">Reference proteome</keyword>
<dbReference type="Pfam" id="PF00476">
    <property type="entry name" value="DNA_pol_A"/>
    <property type="match status" value="1"/>
</dbReference>
<proteinExistence type="predicted"/>
<dbReference type="PANTHER" id="PTHR10133">
    <property type="entry name" value="DNA POLYMERASE I"/>
    <property type="match status" value="1"/>
</dbReference>
<evidence type="ECO:0000256" key="3">
    <source>
        <dbReference type="ARBA" id="ARBA00049244"/>
    </source>
</evidence>
<dbReference type="SUPFAM" id="SSF56672">
    <property type="entry name" value="DNA/RNA polymerases"/>
    <property type="match status" value="1"/>
</dbReference>
<sequence>MLVAVVPDERGGGVLQPLDPAGAPLSGPETVVDLPAAVAARERTDQPRWVWASGATLYPALLRAGITVQRCHDVELTEALLLGYAGRWGEPRALPAAWARLTGASVPADPPPRAAVPPGAGQAALFDAVPGPPGPGITAVTRVYADQLDRIAATADPGRFRLLVAAESAGALIAAEMGAAGLPWRADVHDAVLAELLGEPSPVGGPPRRLAELAERIAEAFGVRQLHADSPAELLKAFARAGVELPNTRAWVLRGVDHPAVPLVLQYKELYRIWTAHGRAWRDAWVRDGRFRPEYVPGGVVSGRWATRGGGALQIPKVIRRAAVADPGWRFVVADAGQLEPRVLAAVSGDARLAAAGATGDLYAALARDAFGGDRSRAKLALLGAMYGQTGGSAVPALAVLRRNYPTAFGHVEAAARTGETGGLVRSWLGRTCPPGTAGFGGDDEGPVDPDAAGDVWSPRARAARSRGRFTRNFVIQATAAEWASTLLAVLRGELAATGAELVFFQHDEVIVHCPVEQAERVAELVDRAGRRATSLLFGDTAVRFPLDLSIVECYADAL</sequence>
<evidence type="ECO:0000256" key="1">
    <source>
        <dbReference type="ARBA" id="ARBA00012417"/>
    </source>
</evidence>
<evidence type="ECO:0000313" key="5">
    <source>
        <dbReference type="EMBL" id="GIJ23817.1"/>
    </source>
</evidence>
<dbReference type="InterPro" id="IPR043502">
    <property type="entry name" value="DNA/RNA_pol_sf"/>
</dbReference>
<dbReference type="PANTHER" id="PTHR10133:SF27">
    <property type="entry name" value="DNA POLYMERASE NU"/>
    <property type="match status" value="1"/>
</dbReference>
<dbReference type="Proteomes" id="UP000643165">
    <property type="component" value="Unassembled WGS sequence"/>
</dbReference>
<dbReference type="InterPro" id="IPR002298">
    <property type="entry name" value="DNA_polymerase_A"/>
</dbReference>
<name>A0ABQ4J0W8_9ACTN</name>
<dbReference type="Gene3D" id="3.30.70.370">
    <property type="match status" value="1"/>
</dbReference>
<evidence type="ECO:0000256" key="2">
    <source>
        <dbReference type="ARBA" id="ARBA00022705"/>
    </source>
</evidence>
<accession>A0ABQ4J0W8</accession>
<reference evidence="5 6" key="1">
    <citation type="submission" date="2021-01" db="EMBL/GenBank/DDBJ databases">
        <title>Whole genome shotgun sequence of Verrucosispora lutea NBRC 106530.</title>
        <authorList>
            <person name="Komaki H."/>
            <person name="Tamura T."/>
        </authorList>
    </citation>
    <scope>NUCLEOTIDE SEQUENCE [LARGE SCALE GENOMIC DNA]</scope>
    <source>
        <strain evidence="5 6">NBRC 106530</strain>
    </source>
</reference>
<protein>
    <recommendedName>
        <fullName evidence="1">DNA-directed DNA polymerase</fullName>
        <ecNumber evidence="1">2.7.7.7</ecNumber>
    </recommendedName>
</protein>
<feature type="domain" description="DNA-directed DNA polymerase family A palm" evidence="4">
    <location>
        <begin position="316"/>
        <end position="518"/>
    </location>
</feature>
<keyword evidence="2" id="KW-0235">DNA replication</keyword>
<evidence type="ECO:0000313" key="6">
    <source>
        <dbReference type="Proteomes" id="UP000643165"/>
    </source>
</evidence>
<dbReference type="NCBIfam" id="NF011538">
    <property type="entry name" value="PRK14975.1-1"/>
    <property type="match status" value="1"/>
</dbReference>
<dbReference type="SMART" id="SM00482">
    <property type="entry name" value="POLAc"/>
    <property type="match status" value="1"/>
</dbReference>
<comment type="catalytic activity">
    <reaction evidence="3">
        <text>DNA(n) + a 2'-deoxyribonucleoside 5'-triphosphate = DNA(n+1) + diphosphate</text>
        <dbReference type="Rhea" id="RHEA:22508"/>
        <dbReference type="Rhea" id="RHEA-COMP:17339"/>
        <dbReference type="Rhea" id="RHEA-COMP:17340"/>
        <dbReference type="ChEBI" id="CHEBI:33019"/>
        <dbReference type="ChEBI" id="CHEBI:61560"/>
        <dbReference type="ChEBI" id="CHEBI:173112"/>
        <dbReference type="EC" id="2.7.7.7"/>
    </reaction>
</comment>
<dbReference type="EC" id="2.7.7.7" evidence="1"/>